<evidence type="ECO:0000259" key="4">
    <source>
        <dbReference type="PROSITE" id="PS50887"/>
    </source>
</evidence>
<dbReference type="RefSeq" id="WP_149735210.1">
    <property type="nucleotide sequence ID" value="NZ_FQZD01000021.1"/>
</dbReference>
<dbReference type="Pfam" id="PF00072">
    <property type="entry name" value="Response_reg"/>
    <property type="match status" value="1"/>
</dbReference>
<dbReference type="Pfam" id="PF00990">
    <property type="entry name" value="GGDEF"/>
    <property type="match status" value="1"/>
</dbReference>
<dbReference type="InterPro" id="IPR001789">
    <property type="entry name" value="Sig_transdc_resp-reg_receiver"/>
</dbReference>
<dbReference type="SMART" id="SM00267">
    <property type="entry name" value="GGDEF"/>
    <property type="match status" value="1"/>
</dbReference>
<dbReference type="PROSITE" id="PS50110">
    <property type="entry name" value="RESPONSE_REGULATORY"/>
    <property type="match status" value="1"/>
</dbReference>
<evidence type="ECO:0000259" key="3">
    <source>
        <dbReference type="PROSITE" id="PS50110"/>
    </source>
</evidence>
<dbReference type="Gene3D" id="3.30.70.270">
    <property type="match status" value="1"/>
</dbReference>
<evidence type="ECO:0000256" key="1">
    <source>
        <dbReference type="PROSITE-ProRule" id="PRU00169"/>
    </source>
</evidence>
<gene>
    <name evidence="5" type="ORF">SAMN02745170_02494</name>
</gene>
<dbReference type="OrthoDB" id="9805474at2"/>
<dbReference type="InterPro" id="IPR050469">
    <property type="entry name" value="Diguanylate_Cyclase"/>
</dbReference>
<name>A0A1M6J5W8_9FIRM</name>
<dbReference type="SUPFAM" id="SSF55073">
    <property type="entry name" value="Nucleotide cyclase"/>
    <property type="match status" value="1"/>
</dbReference>
<dbReference type="SMART" id="SM00448">
    <property type="entry name" value="REC"/>
    <property type="match status" value="1"/>
</dbReference>
<dbReference type="PANTHER" id="PTHR45138:SF9">
    <property type="entry name" value="DIGUANYLATE CYCLASE DGCM-RELATED"/>
    <property type="match status" value="1"/>
</dbReference>
<sequence>MAKILVVDDSPVEIKIVRNFLQDRHEIIEAQEGNRALELAAACRPDLILLDIIMPGLDGFSICRALKSRSDLADIPVIFITSATQIRDVVEGFRSGGQDYIIKPFYALELQARIKVHLELRQSQKTLQQYILQMEQKNEELEKMMEKLEISAKTDYVTGLVNRRSMMETMQQEMERLKREAGQCALILGDIDNFKQVNDTYGHECGDMVLKTVSACMRSVLGSQNYLSRWGGEEFLMLLPGAGLTEAKQRAEQVRAAIAKQVFLYRGREFSLTITLSVIVLAADSELDESMRVLDNGLYLGKRCSKNCVVDSRDGGVCSREQGGL</sequence>
<dbReference type="InterPro" id="IPR000160">
    <property type="entry name" value="GGDEF_dom"/>
</dbReference>
<keyword evidence="6" id="KW-1185">Reference proteome</keyword>
<keyword evidence="1" id="KW-0597">Phosphoprotein</keyword>
<evidence type="ECO:0000256" key="2">
    <source>
        <dbReference type="SAM" id="Coils"/>
    </source>
</evidence>
<dbReference type="PROSITE" id="PS50887">
    <property type="entry name" value="GGDEF"/>
    <property type="match status" value="1"/>
</dbReference>
<keyword evidence="2" id="KW-0175">Coiled coil</keyword>
<proteinExistence type="predicted"/>
<dbReference type="InterPro" id="IPR043128">
    <property type="entry name" value="Rev_trsase/Diguanyl_cyclase"/>
</dbReference>
<dbReference type="EMBL" id="FQZD01000021">
    <property type="protein sequence ID" value="SHJ42086.1"/>
    <property type="molecule type" value="Genomic_DNA"/>
</dbReference>
<evidence type="ECO:0000313" key="6">
    <source>
        <dbReference type="Proteomes" id="UP000322917"/>
    </source>
</evidence>
<dbReference type="Proteomes" id="UP000322917">
    <property type="component" value="Unassembled WGS sequence"/>
</dbReference>
<feature type="domain" description="Response regulatory" evidence="3">
    <location>
        <begin position="3"/>
        <end position="118"/>
    </location>
</feature>
<reference evidence="5 6" key="1">
    <citation type="submission" date="2016-11" db="EMBL/GenBank/DDBJ databases">
        <authorList>
            <person name="Varghese N."/>
            <person name="Submissions S."/>
        </authorList>
    </citation>
    <scope>NUCLEOTIDE SEQUENCE [LARGE SCALE GENOMIC DNA]</scope>
    <source>
        <strain evidence="5 6">DSM 15287</strain>
    </source>
</reference>
<dbReference type="GO" id="GO:0052621">
    <property type="term" value="F:diguanylate cyclase activity"/>
    <property type="evidence" value="ECO:0007669"/>
    <property type="project" value="TreeGrafter"/>
</dbReference>
<dbReference type="GO" id="GO:0000160">
    <property type="term" value="P:phosphorelay signal transduction system"/>
    <property type="evidence" value="ECO:0007669"/>
    <property type="project" value="InterPro"/>
</dbReference>
<dbReference type="PANTHER" id="PTHR45138">
    <property type="entry name" value="REGULATORY COMPONENTS OF SENSORY TRANSDUCTION SYSTEM"/>
    <property type="match status" value="1"/>
</dbReference>
<protein>
    <submittedName>
        <fullName evidence="5">Diguanylate cyclase (GGDEF) domain-containing protein</fullName>
    </submittedName>
</protein>
<organism evidence="5 6">
    <name type="scientific">Propionispora hippei DSM 15287</name>
    <dbReference type="NCBI Taxonomy" id="1123003"/>
    <lineage>
        <taxon>Bacteria</taxon>
        <taxon>Bacillati</taxon>
        <taxon>Bacillota</taxon>
        <taxon>Negativicutes</taxon>
        <taxon>Selenomonadales</taxon>
        <taxon>Sporomusaceae</taxon>
        <taxon>Propionispora</taxon>
    </lineage>
</organism>
<dbReference type="AlphaFoldDB" id="A0A1M6J5W8"/>
<dbReference type="InterPro" id="IPR011006">
    <property type="entry name" value="CheY-like_superfamily"/>
</dbReference>
<feature type="domain" description="GGDEF" evidence="4">
    <location>
        <begin position="182"/>
        <end position="314"/>
    </location>
</feature>
<feature type="modified residue" description="4-aspartylphosphate" evidence="1">
    <location>
        <position position="51"/>
    </location>
</feature>
<dbReference type="InterPro" id="IPR029787">
    <property type="entry name" value="Nucleotide_cyclase"/>
</dbReference>
<dbReference type="Gene3D" id="3.40.50.2300">
    <property type="match status" value="1"/>
</dbReference>
<accession>A0A1M6J5W8</accession>
<evidence type="ECO:0000313" key="5">
    <source>
        <dbReference type="EMBL" id="SHJ42086.1"/>
    </source>
</evidence>
<feature type="coiled-coil region" evidence="2">
    <location>
        <begin position="120"/>
        <end position="180"/>
    </location>
</feature>
<dbReference type="SUPFAM" id="SSF52172">
    <property type="entry name" value="CheY-like"/>
    <property type="match status" value="1"/>
</dbReference>
<dbReference type="CDD" id="cd01949">
    <property type="entry name" value="GGDEF"/>
    <property type="match status" value="1"/>
</dbReference>
<dbReference type="NCBIfam" id="TIGR00254">
    <property type="entry name" value="GGDEF"/>
    <property type="match status" value="1"/>
</dbReference>